<feature type="domain" description="GAF" evidence="1">
    <location>
        <begin position="2"/>
        <end position="124"/>
    </location>
</feature>
<sequence length="157" mass="17789">MEQIYQKTLEELTKLLQCEVGSIVIIDGKQAKILSTFENGHSKLIDSIVGKEEVEALEKLEAGSTIFYPNWNHFRPMGSLEQRFFAEGVRSSIFIPILHQAEMIAGIKLASKKPYHFAKRQMHVINKIIPLLSFGLSFIDSESKFTTVIQTAKMPSF</sequence>
<protein>
    <submittedName>
        <fullName evidence="2">GAF domain-containing protein</fullName>
    </submittedName>
</protein>
<gene>
    <name evidence="2" type="ORF">NDK43_30235</name>
</gene>
<dbReference type="InterPro" id="IPR003018">
    <property type="entry name" value="GAF"/>
</dbReference>
<evidence type="ECO:0000313" key="3">
    <source>
        <dbReference type="Proteomes" id="UP001523262"/>
    </source>
</evidence>
<dbReference type="EMBL" id="JAMQCR010000003">
    <property type="protein sequence ID" value="MCM2535774.1"/>
    <property type="molecule type" value="Genomic_DNA"/>
</dbReference>
<accession>A0ABT0WI68</accession>
<evidence type="ECO:0000259" key="1">
    <source>
        <dbReference type="Pfam" id="PF01590"/>
    </source>
</evidence>
<organism evidence="2 3">
    <name type="scientific">Neobacillus pocheonensis</name>
    <dbReference type="NCBI Taxonomy" id="363869"/>
    <lineage>
        <taxon>Bacteria</taxon>
        <taxon>Bacillati</taxon>
        <taxon>Bacillota</taxon>
        <taxon>Bacilli</taxon>
        <taxon>Bacillales</taxon>
        <taxon>Bacillaceae</taxon>
        <taxon>Neobacillus</taxon>
    </lineage>
</organism>
<name>A0ABT0WI68_9BACI</name>
<dbReference type="Pfam" id="PF01590">
    <property type="entry name" value="GAF"/>
    <property type="match status" value="1"/>
</dbReference>
<reference evidence="2 3" key="1">
    <citation type="submission" date="2022-06" db="EMBL/GenBank/DDBJ databases">
        <authorList>
            <person name="Jeon C.O."/>
        </authorList>
    </citation>
    <scope>NUCLEOTIDE SEQUENCE [LARGE SCALE GENOMIC DNA]</scope>
    <source>
        <strain evidence="2 3">KCTC 13943</strain>
    </source>
</reference>
<dbReference type="Proteomes" id="UP001523262">
    <property type="component" value="Unassembled WGS sequence"/>
</dbReference>
<keyword evidence="3" id="KW-1185">Reference proteome</keyword>
<proteinExistence type="predicted"/>
<dbReference type="InterPro" id="IPR029016">
    <property type="entry name" value="GAF-like_dom_sf"/>
</dbReference>
<evidence type="ECO:0000313" key="2">
    <source>
        <dbReference type="EMBL" id="MCM2535774.1"/>
    </source>
</evidence>
<dbReference type="Gene3D" id="3.30.450.40">
    <property type="match status" value="1"/>
</dbReference>
<comment type="caution">
    <text evidence="2">The sequence shown here is derived from an EMBL/GenBank/DDBJ whole genome shotgun (WGS) entry which is preliminary data.</text>
</comment>
<dbReference type="SUPFAM" id="SSF55781">
    <property type="entry name" value="GAF domain-like"/>
    <property type="match status" value="1"/>
</dbReference>